<dbReference type="NCBIfam" id="NF002668">
    <property type="entry name" value="PRK02382.1"/>
    <property type="match status" value="1"/>
</dbReference>
<dbReference type="GO" id="GO:0004038">
    <property type="term" value="F:allantoinase activity"/>
    <property type="evidence" value="ECO:0007669"/>
    <property type="project" value="TreeGrafter"/>
</dbReference>
<evidence type="ECO:0000259" key="5">
    <source>
        <dbReference type="Pfam" id="PF01979"/>
    </source>
</evidence>
<feature type="binding site" evidence="4">
    <location>
        <position position="136"/>
    </location>
    <ligand>
        <name>Zn(2+)</name>
        <dbReference type="ChEBI" id="CHEBI:29105"/>
        <label>2</label>
    </ligand>
</feature>
<dbReference type="HAMAP" id="MF_00220_A">
    <property type="entry name" value="PyrC_classI_A"/>
    <property type="match status" value="1"/>
</dbReference>
<dbReference type="GO" id="GO:0008270">
    <property type="term" value="F:zinc ion binding"/>
    <property type="evidence" value="ECO:0007669"/>
    <property type="project" value="UniProtKB-UniRule"/>
</dbReference>
<dbReference type="GO" id="GO:0044205">
    <property type="term" value="P:'de novo' UMP biosynthetic process"/>
    <property type="evidence" value="ECO:0007669"/>
    <property type="project" value="UniProtKB-UniRule"/>
</dbReference>
<dbReference type="PANTHER" id="PTHR43668">
    <property type="entry name" value="ALLANTOINASE"/>
    <property type="match status" value="1"/>
</dbReference>
<dbReference type="SUPFAM" id="SSF51556">
    <property type="entry name" value="Metallo-dependent hydrolases"/>
    <property type="match status" value="1"/>
</dbReference>
<dbReference type="RefSeq" id="WP_227261064.1">
    <property type="nucleotide sequence ID" value="NZ_BAAADU010000002.1"/>
</dbReference>
<dbReference type="Proteomes" id="UP001500194">
    <property type="component" value="Unassembled WGS sequence"/>
</dbReference>
<keyword evidence="1 4" id="KW-0479">Metal-binding</keyword>
<feature type="binding site" evidence="4">
    <location>
        <position position="86"/>
    </location>
    <ligand>
        <name>substrate</name>
    </ligand>
</feature>
<dbReference type="EMBL" id="BAAADU010000002">
    <property type="protein sequence ID" value="GAA0651020.1"/>
    <property type="molecule type" value="Genomic_DNA"/>
</dbReference>
<feature type="binding site" evidence="4">
    <location>
        <position position="170"/>
    </location>
    <ligand>
        <name>Zn(2+)</name>
        <dbReference type="ChEBI" id="CHEBI:29105"/>
        <label>2</label>
    </ligand>
</feature>
<dbReference type="Gene3D" id="3.20.20.140">
    <property type="entry name" value="Metal-dependent hydrolases"/>
    <property type="match status" value="1"/>
</dbReference>
<name>A0AAV3T198_9EURY</name>
<dbReference type="PROSITE" id="PS00483">
    <property type="entry name" value="DIHYDROOROTASE_2"/>
    <property type="match status" value="1"/>
</dbReference>
<feature type="active site" evidence="4">
    <location>
        <position position="289"/>
    </location>
</feature>
<dbReference type="InterPro" id="IPR032466">
    <property type="entry name" value="Metal_Hydrolase"/>
</dbReference>
<dbReference type="PROSITE" id="PS00482">
    <property type="entry name" value="DIHYDROOROTASE_1"/>
    <property type="match status" value="1"/>
</dbReference>
<dbReference type="GO" id="GO:0004151">
    <property type="term" value="F:dihydroorotase activity"/>
    <property type="evidence" value="ECO:0007669"/>
    <property type="project" value="UniProtKB-UniRule"/>
</dbReference>
<dbReference type="AlphaFoldDB" id="A0AAV3T198"/>
<dbReference type="CDD" id="cd01318">
    <property type="entry name" value="DHOase_IIb"/>
    <property type="match status" value="1"/>
</dbReference>
<organism evidence="6 7">
    <name type="scientific">Salarchaeum japonicum</name>
    <dbReference type="NCBI Taxonomy" id="555573"/>
    <lineage>
        <taxon>Archaea</taxon>
        <taxon>Methanobacteriati</taxon>
        <taxon>Methanobacteriota</taxon>
        <taxon>Stenosarchaea group</taxon>
        <taxon>Halobacteria</taxon>
        <taxon>Halobacteriales</taxon>
        <taxon>Halobacteriaceae</taxon>
    </lineage>
</organism>
<reference evidence="6 7" key="1">
    <citation type="journal article" date="2019" name="Int. J. Syst. Evol. Microbiol.">
        <title>The Global Catalogue of Microorganisms (GCM) 10K type strain sequencing project: providing services to taxonomists for standard genome sequencing and annotation.</title>
        <authorList>
            <consortium name="The Broad Institute Genomics Platform"/>
            <consortium name="The Broad Institute Genome Sequencing Center for Infectious Disease"/>
            <person name="Wu L."/>
            <person name="Ma J."/>
        </authorList>
    </citation>
    <scope>NUCLEOTIDE SEQUENCE [LARGE SCALE GENOMIC DNA]</scope>
    <source>
        <strain evidence="6 7">JCM 16327</strain>
    </source>
</reference>
<feature type="binding site" evidence="4">
    <location>
        <position position="52"/>
    </location>
    <ligand>
        <name>Zn(2+)</name>
        <dbReference type="ChEBI" id="CHEBI:29105"/>
        <label>1</label>
    </ligand>
</feature>
<keyword evidence="7" id="KW-1185">Reference proteome</keyword>
<keyword evidence="4" id="KW-0862">Zinc</keyword>
<protein>
    <recommendedName>
        <fullName evidence="4">Dihydroorotase</fullName>
        <shortName evidence="4">DHOase</shortName>
        <ecNumber evidence="4">3.5.2.3</ecNumber>
    </recommendedName>
</protein>
<accession>A0AAV3T198</accession>
<feature type="binding site" evidence="4">
    <location>
        <begin position="54"/>
        <end position="56"/>
    </location>
    <ligand>
        <name>substrate</name>
    </ligand>
</feature>
<evidence type="ECO:0000256" key="2">
    <source>
        <dbReference type="ARBA" id="ARBA00022801"/>
    </source>
</evidence>
<comment type="pathway">
    <text evidence="4">Pyrimidine metabolism; UMP biosynthesis via de novo pathway; (S)-dihydroorotate from bicarbonate: step 3/3.</text>
</comment>
<dbReference type="PANTHER" id="PTHR43668:SF2">
    <property type="entry name" value="ALLANTOINASE"/>
    <property type="match status" value="1"/>
</dbReference>
<evidence type="ECO:0000256" key="1">
    <source>
        <dbReference type="ARBA" id="ARBA00022723"/>
    </source>
</evidence>
<feature type="binding site" evidence="4">
    <location>
        <position position="289"/>
    </location>
    <ligand>
        <name>Zn(2+)</name>
        <dbReference type="ChEBI" id="CHEBI:29105"/>
        <label>1</label>
    </ligand>
</feature>
<evidence type="ECO:0000256" key="4">
    <source>
        <dbReference type="HAMAP-Rule" id="MF_00220"/>
    </source>
</evidence>
<feature type="binding site" evidence="4">
    <location>
        <position position="221"/>
    </location>
    <ligand>
        <name>Zn(2+)</name>
        <dbReference type="ChEBI" id="CHEBI:29105"/>
        <label>2</label>
    </ligand>
</feature>
<comment type="cofactor">
    <cofactor evidence="4">
        <name>Zn(2+)</name>
        <dbReference type="ChEBI" id="CHEBI:29105"/>
    </cofactor>
    <text evidence="4">Binds 2 Zn(2+) ions per subunit.</text>
</comment>
<comment type="catalytic activity">
    <reaction evidence="4">
        <text>(S)-dihydroorotate + H2O = N-carbamoyl-L-aspartate + H(+)</text>
        <dbReference type="Rhea" id="RHEA:24296"/>
        <dbReference type="ChEBI" id="CHEBI:15377"/>
        <dbReference type="ChEBI" id="CHEBI:15378"/>
        <dbReference type="ChEBI" id="CHEBI:30864"/>
        <dbReference type="ChEBI" id="CHEBI:32814"/>
        <dbReference type="EC" id="3.5.2.3"/>
    </reaction>
</comment>
<dbReference type="SUPFAM" id="SSF51338">
    <property type="entry name" value="Composite domain of metallo-dependent hydrolases"/>
    <property type="match status" value="1"/>
</dbReference>
<dbReference type="InterPro" id="IPR004722">
    <property type="entry name" value="DHOase"/>
</dbReference>
<keyword evidence="3 4" id="KW-0665">Pyrimidine biosynthesis</keyword>
<dbReference type="NCBIfam" id="TIGR00857">
    <property type="entry name" value="pyrC_multi"/>
    <property type="match status" value="1"/>
</dbReference>
<keyword evidence="2 4" id="KW-0378">Hydrolase</keyword>
<dbReference type="GO" id="GO:0006145">
    <property type="term" value="P:purine nucleobase catabolic process"/>
    <property type="evidence" value="ECO:0007669"/>
    <property type="project" value="TreeGrafter"/>
</dbReference>
<feature type="binding site" evidence="4">
    <location>
        <position position="136"/>
    </location>
    <ligand>
        <name>Zn(2+)</name>
        <dbReference type="ChEBI" id="CHEBI:29105"/>
        <label>1</label>
    </ligand>
</feature>
<comment type="caution">
    <text evidence="4">Lacks conserved residue(s) required for the propagation of feature annotation.</text>
</comment>
<dbReference type="GO" id="GO:0005737">
    <property type="term" value="C:cytoplasm"/>
    <property type="evidence" value="ECO:0007669"/>
    <property type="project" value="TreeGrafter"/>
</dbReference>
<feature type="binding site" evidence="4">
    <location>
        <position position="293"/>
    </location>
    <ligand>
        <name>substrate</name>
    </ligand>
</feature>
<gene>
    <name evidence="4" type="primary">pyrC</name>
    <name evidence="6" type="ORF">GCM10009019_12410</name>
</gene>
<dbReference type="InterPro" id="IPR006680">
    <property type="entry name" value="Amidohydro-rel"/>
</dbReference>
<dbReference type="EC" id="3.5.2.3" evidence="4"/>
<dbReference type="GeneID" id="68574090"/>
<comment type="similarity">
    <text evidence="4">Belongs to the metallo-dependent hydrolases superfamily. DHOase family. Class I DHOase subfamily.</text>
</comment>
<dbReference type="InterPro" id="IPR002195">
    <property type="entry name" value="Dihydroorotase_CS"/>
</dbReference>
<dbReference type="InterPro" id="IPR011059">
    <property type="entry name" value="Metal-dep_hydrolase_composite"/>
</dbReference>
<feature type="domain" description="Amidohydrolase-related" evidence="5">
    <location>
        <begin position="44"/>
        <end position="368"/>
    </location>
</feature>
<comment type="function">
    <text evidence="4">Catalyzes the reversible cyclization of carbamoyl aspartate to dihydroorotate.</text>
</comment>
<sequence length="423" mass="45542">MRVIRNAALADGRRVDVRLDGGRIDAVGDDLDGELLVDANGKRLLPGMIDVHVHFRQPGASQKETWTTGSQSAAAGGVTTVVDQPNTNPPTVTGAAFDEKDELASESLVDYGVNGGVTENWEPDSLFERPLFALGEVFLADSTGNMGIDAALFAAAVERAADEDVPVTVHAEDADLFSEDARERSDADAWSAYRTPEAEEAAVERAVAVAEGSGAQVHIAHTSTPEGVDAARAGGATCEVTPHHLFLSRDDLPDLGTFGRMNPPLRSEERREAVFERLQSGAVDVVATDHAPHTREEKDAGIWDAPSGVPGVETALPLLLNAAREGELSYERVRDVTAANPARIFDLPRKGRIEAGRDADLVLVDPENVQEIRGDDLHSKCGWTPFEGFAGVFPEWTMVRGEFAYREGKFGSARGENVRRQRS</sequence>
<dbReference type="Pfam" id="PF01979">
    <property type="entry name" value="Amidohydro_1"/>
    <property type="match status" value="1"/>
</dbReference>
<proteinExistence type="inferred from homology"/>
<dbReference type="InterPro" id="IPR050138">
    <property type="entry name" value="DHOase/Allantoinase_Hydrolase"/>
</dbReference>
<evidence type="ECO:0000313" key="6">
    <source>
        <dbReference type="EMBL" id="GAA0651020.1"/>
    </source>
</evidence>
<evidence type="ECO:0000256" key="3">
    <source>
        <dbReference type="ARBA" id="ARBA00022975"/>
    </source>
</evidence>
<feature type="binding site" evidence="4">
    <location>
        <position position="54"/>
    </location>
    <ligand>
        <name>Zn(2+)</name>
        <dbReference type="ChEBI" id="CHEBI:29105"/>
        <label>1</label>
    </ligand>
</feature>
<evidence type="ECO:0000313" key="7">
    <source>
        <dbReference type="Proteomes" id="UP001500194"/>
    </source>
</evidence>
<comment type="caution">
    <text evidence="6">The sequence shown here is derived from an EMBL/GenBank/DDBJ whole genome shotgun (WGS) entry which is preliminary data.</text>
</comment>